<dbReference type="Gene3D" id="1.10.10.10">
    <property type="entry name" value="Winged helix-like DNA-binding domain superfamily/Winged helix DNA-binding domain"/>
    <property type="match status" value="1"/>
</dbReference>
<sequence length="124" mass="13762">MELSSSSYEELIYQKIKEAGDKGIPQRDLIKNLGLDARVANTVIKKLIEQKKIKKKSIKENGKNVIKLFPNEEERIVIYVKLENIVEVPCFTCKNLSKCGNGGITTPSSCSILSKYILTSVSAG</sequence>
<name>A0A0U3FBW5_9CREN</name>
<proteinExistence type="predicted"/>
<dbReference type="InterPro" id="IPR036390">
    <property type="entry name" value="WH_DNA-bd_sf"/>
</dbReference>
<dbReference type="AlphaFoldDB" id="A0A0U3FBW5"/>
<dbReference type="Proteomes" id="UP000060043">
    <property type="component" value="Chromosome"/>
</dbReference>
<dbReference type="PaxDb" id="1435377-SUSAZ_06415"/>
<dbReference type="InterPro" id="IPR007832">
    <property type="entry name" value="RNA_pol_Rpc34"/>
</dbReference>
<organism evidence="1 4">
    <name type="scientific">Sulfolobus acidocaldarius</name>
    <dbReference type="NCBI Taxonomy" id="2285"/>
    <lineage>
        <taxon>Archaea</taxon>
        <taxon>Thermoproteota</taxon>
        <taxon>Thermoprotei</taxon>
        <taxon>Sulfolobales</taxon>
        <taxon>Sulfolobaceae</taxon>
        <taxon>Sulfolobus</taxon>
    </lineage>
</organism>
<dbReference type="STRING" id="1435377.SUSAZ_06415"/>
<dbReference type="OrthoDB" id="31046at2157"/>
<evidence type="ECO:0000313" key="2">
    <source>
        <dbReference type="EMBL" id="ALU32756.1"/>
    </source>
</evidence>
<dbReference type="EMBL" id="CP013695">
    <property type="protein sequence ID" value="ALU32756.1"/>
    <property type="molecule type" value="Genomic_DNA"/>
</dbReference>
<gene>
    <name evidence="1" type="ORF">ATY89_11290</name>
    <name evidence="2" type="ORF">ATZ20_02845</name>
</gene>
<dbReference type="EMBL" id="CP013694">
    <property type="protein sequence ID" value="ALU30666.1"/>
    <property type="molecule type" value="Genomic_DNA"/>
</dbReference>
<accession>A0A0U3FBW5</accession>
<dbReference type="GO" id="GO:0006383">
    <property type="term" value="P:transcription by RNA polymerase III"/>
    <property type="evidence" value="ECO:0007669"/>
    <property type="project" value="InterPro"/>
</dbReference>
<reference evidence="3 4" key="1">
    <citation type="submission" date="2015-12" db="EMBL/GenBank/DDBJ databases">
        <title>A stable core within a dynamic pangenome in Sulfolobus acidocaldarius.</title>
        <authorList>
            <person name="Anderson R."/>
            <person name="Kouris A."/>
            <person name="Seward C."/>
            <person name="Campbell K."/>
            <person name="Whitaker R."/>
        </authorList>
    </citation>
    <scope>NUCLEOTIDE SEQUENCE [LARGE SCALE GENOMIC DNA]</scope>
    <source>
        <strain evidence="1 4">GG12-C01-09</strain>
        <strain evidence="2 3">NG05B_CO5_07</strain>
    </source>
</reference>
<evidence type="ECO:0000313" key="4">
    <source>
        <dbReference type="Proteomes" id="UP000065473"/>
    </source>
</evidence>
<dbReference type="SUPFAM" id="SSF46785">
    <property type="entry name" value="Winged helix' DNA-binding domain"/>
    <property type="match status" value="1"/>
</dbReference>
<evidence type="ECO:0000313" key="3">
    <source>
        <dbReference type="Proteomes" id="UP000060043"/>
    </source>
</evidence>
<protein>
    <submittedName>
        <fullName evidence="1">Transcription factor TFIIIC</fullName>
    </submittedName>
</protein>
<dbReference type="Proteomes" id="UP000065473">
    <property type="component" value="Chromosome"/>
</dbReference>
<dbReference type="Pfam" id="PF05158">
    <property type="entry name" value="RNA_pol_Rpc34"/>
    <property type="match status" value="1"/>
</dbReference>
<dbReference type="InterPro" id="IPR036388">
    <property type="entry name" value="WH-like_DNA-bd_sf"/>
</dbReference>
<evidence type="ECO:0000313" key="1">
    <source>
        <dbReference type="EMBL" id="ALU30666.1"/>
    </source>
</evidence>